<organism evidence="1 2">
    <name type="scientific">Hymenobacter telluris</name>
    <dbReference type="NCBI Taxonomy" id="2816474"/>
    <lineage>
        <taxon>Bacteria</taxon>
        <taxon>Pseudomonadati</taxon>
        <taxon>Bacteroidota</taxon>
        <taxon>Cytophagia</taxon>
        <taxon>Cytophagales</taxon>
        <taxon>Hymenobacteraceae</taxon>
        <taxon>Hymenobacter</taxon>
    </lineage>
</organism>
<comment type="caution">
    <text evidence="1">The sequence shown here is derived from an EMBL/GenBank/DDBJ whole genome shotgun (WGS) entry which is preliminary data.</text>
</comment>
<dbReference type="AlphaFoldDB" id="A0A939F1N5"/>
<gene>
    <name evidence="1" type="ORF">J0X19_22315</name>
</gene>
<sequence length="260" mass="29766">MATSNTDEPIAQQVLYTQASHAQHAQALHTIVDRFGALFPQVSELHWWQAYHHCQLDVYIVTDTMAIEPHPVTQLIAWVTLLHGPAVDETDWYAPASIYLADQINSFTSAFERVLATYQGKTTPQAAAAYLALLHRLLPQDLIARHLQTIGSFPEPEWQQTATPHPASSSLQDVLAWLPERTEELVALQWQSLREWISKEQNSLQSWNIARFSEYLGWPSLLVQQLFYGPQEPAQHPEIFTLERLTRLQVLLLHHRLPFP</sequence>
<dbReference type="RefSeq" id="WP_206986625.1">
    <property type="nucleotide sequence ID" value="NZ_JAFLQZ010000022.1"/>
</dbReference>
<dbReference type="EMBL" id="JAFLQZ010000022">
    <property type="protein sequence ID" value="MBO0360712.1"/>
    <property type="molecule type" value="Genomic_DNA"/>
</dbReference>
<keyword evidence="2" id="KW-1185">Reference proteome</keyword>
<reference evidence="1" key="1">
    <citation type="submission" date="2021-03" db="EMBL/GenBank/DDBJ databases">
        <authorList>
            <person name="Kim M.K."/>
        </authorList>
    </citation>
    <scope>NUCLEOTIDE SEQUENCE</scope>
    <source>
        <strain evidence="1">BT186</strain>
    </source>
</reference>
<name>A0A939F1N5_9BACT</name>
<protein>
    <submittedName>
        <fullName evidence="1">Uncharacterized protein</fullName>
    </submittedName>
</protein>
<dbReference type="Proteomes" id="UP000664144">
    <property type="component" value="Unassembled WGS sequence"/>
</dbReference>
<evidence type="ECO:0000313" key="2">
    <source>
        <dbReference type="Proteomes" id="UP000664144"/>
    </source>
</evidence>
<evidence type="ECO:0000313" key="1">
    <source>
        <dbReference type="EMBL" id="MBO0360712.1"/>
    </source>
</evidence>
<proteinExistence type="predicted"/>
<accession>A0A939F1N5</accession>